<dbReference type="InterPro" id="IPR050482">
    <property type="entry name" value="Sensor_HK_TwoCompSys"/>
</dbReference>
<keyword evidence="7" id="KW-1185">Reference proteome</keyword>
<keyword evidence="2" id="KW-0418">Kinase</keyword>
<evidence type="ECO:0000313" key="6">
    <source>
        <dbReference type="EMBL" id="AVP96322.1"/>
    </source>
</evidence>
<dbReference type="Pfam" id="PF02518">
    <property type="entry name" value="HATPase_c"/>
    <property type="match status" value="1"/>
</dbReference>
<feature type="transmembrane region" description="Helical" evidence="4">
    <location>
        <begin position="369"/>
        <end position="388"/>
    </location>
</feature>
<evidence type="ECO:0000256" key="2">
    <source>
        <dbReference type="ARBA" id="ARBA00022777"/>
    </source>
</evidence>
<gene>
    <name evidence="6" type="ORF">C7S18_03565</name>
</gene>
<accession>A0A2P1PNB0</accession>
<feature type="transmembrane region" description="Helical" evidence="4">
    <location>
        <begin position="277"/>
        <end position="300"/>
    </location>
</feature>
<feature type="domain" description="Histidine kinase" evidence="5">
    <location>
        <begin position="536"/>
        <end position="624"/>
    </location>
</feature>
<dbReference type="SUPFAM" id="SSF55874">
    <property type="entry name" value="ATPase domain of HSP90 chaperone/DNA topoisomerase II/histidine kinase"/>
    <property type="match status" value="1"/>
</dbReference>
<dbReference type="SMART" id="SM00387">
    <property type="entry name" value="HATPase_c"/>
    <property type="match status" value="1"/>
</dbReference>
<evidence type="ECO:0000256" key="3">
    <source>
        <dbReference type="ARBA" id="ARBA00023012"/>
    </source>
</evidence>
<keyword evidence="3" id="KW-0902">Two-component regulatory system</keyword>
<dbReference type="PANTHER" id="PTHR24421">
    <property type="entry name" value="NITRATE/NITRITE SENSOR PROTEIN NARX-RELATED"/>
    <property type="match status" value="1"/>
</dbReference>
<dbReference type="KEGG" id="xba:C7S18_03565"/>
<dbReference type="Gene3D" id="1.20.5.1930">
    <property type="match status" value="1"/>
</dbReference>
<dbReference type="GO" id="GO:0016301">
    <property type="term" value="F:kinase activity"/>
    <property type="evidence" value="ECO:0007669"/>
    <property type="project" value="UniProtKB-KW"/>
</dbReference>
<dbReference type="RefSeq" id="WP_106890251.1">
    <property type="nucleotide sequence ID" value="NZ_CP027860.1"/>
</dbReference>
<feature type="transmembrane region" description="Helical" evidence="4">
    <location>
        <begin position="216"/>
        <end position="235"/>
    </location>
</feature>
<evidence type="ECO:0000313" key="7">
    <source>
        <dbReference type="Proteomes" id="UP000241074"/>
    </source>
</evidence>
<organism evidence="6 7">
    <name type="scientific">Ahniella affigens</name>
    <dbReference type="NCBI Taxonomy" id="2021234"/>
    <lineage>
        <taxon>Bacteria</taxon>
        <taxon>Pseudomonadati</taxon>
        <taxon>Pseudomonadota</taxon>
        <taxon>Gammaproteobacteria</taxon>
        <taxon>Lysobacterales</taxon>
        <taxon>Rhodanobacteraceae</taxon>
        <taxon>Ahniella</taxon>
    </lineage>
</organism>
<sequence length="643" mass="71507">MSVFRALLPAVVLAVLLLASVAVLDHKARPEYGAITEVAAKPAVWPDTLQHFRDPSPDQPWQPFTFPVRVCQVRCTTPYTAWRVQFDWQAEALPDPAVFIPFADANIALYLNGTLIAREGEMQSPPSVYRYYPRLVRLPVGLLKTGRNELSWLLTIERRGIGGVKGLYVANYDPLAKSYSYQEILARVVPQLSLWLQIVCFCFALAMYARGTRESFLGWFVMLAPMWIFNTSWQLKPDWIADPTLRLMAFQLTLFGLLAFSYVFVRSILKPVGRRAVQWALGYFLVGFLIVLIAAVWPGLDSYWRYSLPHFAIKYTALVLLPLTVWQLGRFLLKERDSVLARWVFATAMLPAIAGLHDAIRGSLEPMSYSLSAVAGLGISIAFCLELGRRVLNNHARMANYSQELADTVKAREAELAANFERVRAADRELALSEERHRIMQDMHDGVAGQFSALVHLVNDPNTNRAEIIEHVRVGLADMRLVLDSLAQVDGDLIEAVGALRARVTPMLRAAGMELNWQIKPDLEIRGLSPEAMLHVLRILQEAIHNSIKHAAAKHLSVTAIANENYYEFAVADDGRGLPAAGASPGRYGLSGMQQRAQKLGAALQIESAPGHGAKVRLQLPISSRAANDAPAERWSPAISASR</sequence>
<keyword evidence="4" id="KW-0812">Transmembrane</keyword>
<keyword evidence="1" id="KW-0808">Transferase</keyword>
<protein>
    <recommendedName>
        <fullName evidence="5">Histidine kinase domain-containing protein</fullName>
    </recommendedName>
</protein>
<name>A0A2P1PNB0_9GAMM</name>
<keyword evidence="4" id="KW-0472">Membrane</keyword>
<dbReference type="GO" id="GO:0000160">
    <property type="term" value="P:phosphorelay signal transduction system"/>
    <property type="evidence" value="ECO:0007669"/>
    <property type="project" value="UniProtKB-KW"/>
</dbReference>
<feature type="transmembrane region" description="Helical" evidence="4">
    <location>
        <begin position="247"/>
        <end position="265"/>
    </location>
</feature>
<dbReference type="InterPro" id="IPR036890">
    <property type="entry name" value="HATPase_C_sf"/>
</dbReference>
<dbReference type="PROSITE" id="PS50109">
    <property type="entry name" value="HIS_KIN"/>
    <property type="match status" value="1"/>
</dbReference>
<reference evidence="6 7" key="1">
    <citation type="submission" date="2018-03" db="EMBL/GenBank/DDBJ databases">
        <title>Ahniella affigens gen. nov., sp. nov., a gammaproteobacterium isolated from sandy soil near a stream.</title>
        <authorList>
            <person name="Ko Y."/>
            <person name="Kim J.-H."/>
        </authorList>
    </citation>
    <scope>NUCLEOTIDE SEQUENCE [LARGE SCALE GENOMIC DNA]</scope>
    <source>
        <strain evidence="6 7">D13</strain>
    </source>
</reference>
<evidence type="ECO:0000259" key="5">
    <source>
        <dbReference type="PROSITE" id="PS50109"/>
    </source>
</evidence>
<dbReference type="AlphaFoldDB" id="A0A2P1PNB0"/>
<dbReference type="Gene3D" id="3.30.565.10">
    <property type="entry name" value="Histidine kinase-like ATPase, C-terminal domain"/>
    <property type="match status" value="1"/>
</dbReference>
<keyword evidence="4" id="KW-1133">Transmembrane helix</keyword>
<dbReference type="PANTHER" id="PTHR24421:SF58">
    <property type="entry name" value="SIGNAL TRANSDUCTION HISTIDINE-PROTEIN KINASE_PHOSPHATASE UHPB"/>
    <property type="match status" value="1"/>
</dbReference>
<dbReference type="OrthoDB" id="9797605at2"/>
<dbReference type="EMBL" id="CP027860">
    <property type="protein sequence ID" value="AVP96322.1"/>
    <property type="molecule type" value="Genomic_DNA"/>
</dbReference>
<reference evidence="6 7" key="2">
    <citation type="submission" date="2018-03" db="EMBL/GenBank/DDBJ databases">
        <authorList>
            <person name="Keele B.F."/>
        </authorList>
    </citation>
    <scope>NUCLEOTIDE SEQUENCE [LARGE SCALE GENOMIC DNA]</scope>
    <source>
        <strain evidence="6 7">D13</strain>
    </source>
</reference>
<evidence type="ECO:0000256" key="4">
    <source>
        <dbReference type="SAM" id="Phobius"/>
    </source>
</evidence>
<proteinExistence type="predicted"/>
<dbReference type="CDD" id="cd16917">
    <property type="entry name" value="HATPase_UhpB-NarQ-NarX-like"/>
    <property type="match status" value="1"/>
</dbReference>
<feature type="transmembrane region" description="Helical" evidence="4">
    <location>
        <begin position="312"/>
        <end position="333"/>
    </location>
</feature>
<dbReference type="Proteomes" id="UP000241074">
    <property type="component" value="Chromosome"/>
</dbReference>
<dbReference type="InterPro" id="IPR005467">
    <property type="entry name" value="His_kinase_dom"/>
</dbReference>
<evidence type="ECO:0000256" key="1">
    <source>
        <dbReference type="ARBA" id="ARBA00022679"/>
    </source>
</evidence>
<dbReference type="InterPro" id="IPR003594">
    <property type="entry name" value="HATPase_dom"/>
</dbReference>
<feature type="transmembrane region" description="Helical" evidence="4">
    <location>
        <begin position="340"/>
        <end position="357"/>
    </location>
</feature>